<proteinExistence type="predicted"/>
<reference evidence="2" key="2">
    <citation type="submission" date="2023-06" db="EMBL/GenBank/DDBJ databases">
        <authorList>
            <consortium name="Lawrence Berkeley National Laboratory"/>
            <person name="Haridas S."/>
            <person name="Hensen N."/>
            <person name="Bonometti L."/>
            <person name="Westerberg I."/>
            <person name="Brannstrom I.O."/>
            <person name="Guillou S."/>
            <person name="Cros-Aarteil S."/>
            <person name="Calhoun S."/>
            <person name="Kuo A."/>
            <person name="Mondo S."/>
            <person name="Pangilinan J."/>
            <person name="Riley R."/>
            <person name="LaButti K."/>
            <person name="Andreopoulos B."/>
            <person name="Lipzen A."/>
            <person name="Chen C."/>
            <person name="Yanf M."/>
            <person name="Daum C."/>
            <person name="Ng V."/>
            <person name="Clum A."/>
            <person name="Steindorff A."/>
            <person name="Ohm R."/>
            <person name="Martin F."/>
            <person name="Silar P."/>
            <person name="Natvig D."/>
            <person name="Lalanne C."/>
            <person name="Gautier V."/>
            <person name="Ament-velasquez S.L."/>
            <person name="Kruys A."/>
            <person name="Hutchinson M.I."/>
            <person name="Powell A.J."/>
            <person name="Barry K."/>
            <person name="Miller A.N."/>
            <person name="Grigoriev I.V."/>
            <person name="Debuchy R."/>
            <person name="Gladieux P."/>
            <person name="Thoren M.H."/>
            <person name="Johannesson H."/>
        </authorList>
    </citation>
    <scope>NUCLEOTIDE SEQUENCE</scope>
    <source>
        <strain evidence="2">CBS 232.78</strain>
    </source>
</reference>
<accession>A0AAE0NGT8</accession>
<dbReference type="EMBL" id="JAULSW010000005">
    <property type="protein sequence ID" value="KAK3381215.1"/>
    <property type="molecule type" value="Genomic_DNA"/>
</dbReference>
<sequence>MELMNLPAEILHEIVQYLGPAFRADIGLTSLCRRWHHIAQPLLFGVSAASPMLVDLARIPWLIKTVRSIKPEFLDLIHSQTKSIAFEFDVYDNRAPGLPHTFKPSIKPTITALGQVMTYVLAVPRMGMGTPLRALHTLSIATRVEVGGTYDSLDTRNESYMRLISIRNLIQSVADAAPHLTVLEIDTQTIKLRGWGAEISRQEPHLCAHVAALLPRLKRLRVRQQFICADVLQLPASFLEGESKKTIPLQELIVNMCCSRRHENPRCRLLLSHHCKMQQAGKLAAMTAAMRRIKARMEAPRMIRLLWPPDNEVRRARVWDGLEEKIIGEVDVDGPWDAKVEALRQT</sequence>
<feature type="domain" description="F-box" evidence="1">
    <location>
        <begin position="1"/>
        <end position="40"/>
    </location>
</feature>
<name>A0AAE0NGT8_9PEZI</name>
<reference evidence="2" key="1">
    <citation type="journal article" date="2023" name="Mol. Phylogenet. Evol.">
        <title>Genome-scale phylogeny and comparative genomics of the fungal order Sordariales.</title>
        <authorList>
            <person name="Hensen N."/>
            <person name="Bonometti L."/>
            <person name="Westerberg I."/>
            <person name="Brannstrom I.O."/>
            <person name="Guillou S."/>
            <person name="Cros-Aarteil S."/>
            <person name="Calhoun S."/>
            <person name="Haridas S."/>
            <person name="Kuo A."/>
            <person name="Mondo S."/>
            <person name="Pangilinan J."/>
            <person name="Riley R."/>
            <person name="LaButti K."/>
            <person name="Andreopoulos B."/>
            <person name="Lipzen A."/>
            <person name="Chen C."/>
            <person name="Yan M."/>
            <person name="Daum C."/>
            <person name="Ng V."/>
            <person name="Clum A."/>
            <person name="Steindorff A."/>
            <person name="Ohm R.A."/>
            <person name="Martin F."/>
            <person name="Silar P."/>
            <person name="Natvig D.O."/>
            <person name="Lalanne C."/>
            <person name="Gautier V."/>
            <person name="Ament-Velasquez S.L."/>
            <person name="Kruys A."/>
            <person name="Hutchinson M.I."/>
            <person name="Powell A.J."/>
            <person name="Barry K."/>
            <person name="Miller A.N."/>
            <person name="Grigoriev I.V."/>
            <person name="Debuchy R."/>
            <person name="Gladieux P."/>
            <person name="Hiltunen Thoren M."/>
            <person name="Johannesson H."/>
        </authorList>
    </citation>
    <scope>NUCLEOTIDE SEQUENCE</scope>
    <source>
        <strain evidence="2">CBS 232.78</strain>
    </source>
</reference>
<keyword evidence="3" id="KW-1185">Reference proteome</keyword>
<evidence type="ECO:0000259" key="1">
    <source>
        <dbReference type="PROSITE" id="PS50181"/>
    </source>
</evidence>
<organism evidence="2 3">
    <name type="scientific">Podospora didyma</name>
    <dbReference type="NCBI Taxonomy" id="330526"/>
    <lineage>
        <taxon>Eukaryota</taxon>
        <taxon>Fungi</taxon>
        <taxon>Dikarya</taxon>
        <taxon>Ascomycota</taxon>
        <taxon>Pezizomycotina</taxon>
        <taxon>Sordariomycetes</taxon>
        <taxon>Sordariomycetidae</taxon>
        <taxon>Sordariales</taxon>
        <taxon>Podosporaceae</taxon>
        <taxon>Podospora</taxon>
    </lineage>
</organism>
<dbReference type="PROSITE" id="PS50181">
    <property type="entry name" value="FBOX"/>
    <property type="match status" value="1"/>
</dbReference>
<protein>
    <recommendedName>
        <fullName evidence="1">F-box domain-containing protein</fullName>
    </recommendedName>
</protein>
<dbReference type="SUPFAM" id="SSF81383">
    <property type="entry name" value="F-box domain"/>
    <property type="match status" value="1"/>
</dbReference>
<evidence type="ECO:0000313" key="2">
    <source>
        <dbReference type="EMBL" id="KAK3381215.1"/>
    </source>
</evidence>
<dbReference type="InterPro" id="IPR001810">
    <property type="entry name" value="F-box_dom"/>
</dbReference>
<dbReference type="InterPro" id="IPR036047">
    <property type="entry name" value="F-box-like_dom_sf"/>
</dbReference>
<gene>
    <name evidence="2" type="ORF">B0H63DRAFT_197717</name>
</gene>
<dbReference type="AlphaFoldDB" id="A0AAE0NGT8"/>
<dbReference type="Proteomes" id="UP001285441">
    <property type="component" value="Unassembled WGS sequence"/>
</dbReference>
<evidence type="ECO:0000313" key="3">
    <source>
        <dbReference type="Proteomes" id="UP001285441"/>
    </source>
</evidence>
<dbReference type="Gene3D" id="1.20.1280.50">
    <property type="match status" value="1"/>
</dbReference>
<comment type="caution">
    <text evidence="2">The sequence shown here is derived from an EMBL/GenBank/DDBJ whole genome shotgun (WGS) entry which is preliminary data.</text>
</comment>